<dbReference type="eggNOG" id="COG5499">
    <property type="taxonomic scope" value="Bacteria"/>
</dbReference>
<sequence>MENIRPLKTEDDYDWAIAEITKYFENEPEVGSPDGDRFDVLADLIEAYEARHYPIETLDPVTAIRAHMEMAGLKQLALAEIIGSASRASEILNRKRLLTMDMAHRIHKNWRIPAEVLIQPYHLAGDGEAKKAGVAARGR</sequence>
<dbReference type="GO" id="GO:0006355">
    <property type="term" value="P:regulation of DNA-templated transcription"/>
    <property type="evidence" value="ECO:0007669"/>
    <property type="project" value="InterPro"/>
</dbReference>
<keyword evidence="3" id="KW-1185">Reference proteome</keyword>
<evidence type="ECO:0000313" key="2">
    <source>
        <dbReference type="EMBL" id="EHH05893.1"/>
    </source>
</evidence>
<dbReference type="STRING" id="1082933.A6B35_15310"/>
<dbReference type="PATRIC" id="fig|1082933.3.peg.5746"/>
<dbReference type="PANTHER" id="PTHR40455:SF1">
    <property type="entry name" value="ANTITOXIN HIGA"/>
    <property type="match status" value="1"/>
</dbReference>
<gene>
    <name evidence="2" type="ORF">MEA186_29567</name>
</gene>
<dbReference type="PANTHER" id="PTHR40455">
    <property type="entry name" value="ANTITOXIN HIGA"/>
    <property type="match status" value="1"/>
</dbReference>
<evidence type="ECO:0000259" key="1">
    <source>
        <dbReference type="PROSITE" id="PS50943"/>
    </source>
</evidence>
<proteinExistence type="predicted"/>
<dbReference type="KEGG" id="mamo:A6B35_15310"/>
<dbReference type="OrthoDB" id="9796786at2"/>
<reference evidence="2 3" key="1">
    <citation type="journal article" date="2012" name="J. Bacteriol.">
        <title>Draft Genome Sequence of Plant Growth-Promoting Rhizobium Mesorhizobium amorphae, Isolated from Zinc-Lead Mine Tailings.</title>
        <authorList>
            <person name="Hao X."/>
            <person name="Lin Y."/>
            <person name="Johnstone L."/>
            <person name="Baltrus D.A."/>
            <person name="Miller S.J."/>
            <person name="Wei G."/>
            <person name="Rensing C."/>
        </authorList>
    </citation>
    <scope>NUCLEOTIDE SEQUENCE [LARGE SCALE GENOMIC DNA]</scope>
    <source>
        <strain evidence="2 3">CCNWGS0123</strain>
    </source>
</reference>
<evidence type="ECO:0000313" key="3">
    <source>
        <dbReference type="Proteomes" id="UP000002949"/>
    </source>
</evidence>
<dbReference type="EMBL" id="AGSN01000206">
    <property type="protein sequence ID" value="EHH05893.1"/>
    <property type="molecule type" value="Genomic_DNA"/>
</dbReference>
<dbReference type="InterPro" id="IPR039060">
    <property type="entry name" value="Antitox_HigA"/>
</dbReference>
<dbReference type="GO" id="GO:0001046">
    <property type="term" value="F:core promoter sequence-specific DNA binding"/>
    <property type="evidence" value="ECO:0007669"/>
    <property type="project" value="TreeGrafter"/>
</dbReference>
<accession>G6YIT8</accession>
<dbReference type="InterPro" id="IPR010982">
    <property type="entry name" value="Lambda_DNA-bd_dom_sf"/>
</dbReference>
<dbReference type="Gene3D" id="1.10.260.40">
    <property type="entry name" value="lambda repressor-like DNA-binding domains"/>
    <property type="match status" value="1"/>
</dbReference>
<dbReference type="Proteomes" id="UP000002949">
    <property type="component" value="Unassembled WGS sequence"/>
</dbReference>
<dbReference type="AlphaFoldDB" id="G6YIT8"/>
<dbReference type="InterPro" id="IPR001387">
    <property type="entry name" value="Cro/C1-type_HTH"/>
</dbReference>
<organism evidence="2 3">
    <name type="scientific">Mesorhizobium amorphae CCNWGS0123</name>
    <dbReference type="NCBI Taxonomy" id="1082933"/>
    <lineage>
        <taxon>Bacteria</taxon>
        <taxon>Pseudomonadati</taxon>
        <taxon>Pseudomonadota</taxon>
        <taxon>Alphaproteobacteria</taxon>
        <taxon>Hyphomicrobiales</taxon>
        <taxon>Phyllobacteriaceae</taxon>
        <taxon>Mesorhizobium</taxon>
    </lineage>
</organism>
<dbReference type="PROSITE" id="PS50943">
    <property type="entry name" value="HTH_CROC1"/>
    <property type="match status" value="1"/>
</dbReference>
<dbReference type="SUPFAM" id="SSF47413">
    <property type="entry name" value="lambda repressor-like DNA-binding domains"/>
    <property type="match status" value="1"/>
</dbReference>
<protein>
    <recommendedName>
        <fullName evidence="1">HTH cro/C1-type domain-containing protein</fullName>
    </recommendedName>
</protein>
<name>G6YIT8_9HYPH</name>
<dbReference type="CDD" id="cd00093">
    <property type="entry name" value="HTH_XRE"/>
    <property type="match status" value="1"/>
</dbReference>
<feature type="domain" description="HTH cro/C1-type" evidence="1">
    <location>
        <begin position="64"/>
        <end position="117"/>
    </location>
</feature>
<dbReference type="RefSeq" id="WP_006205684.1">
    <property type="nucleotide sequence ID" value="NZ_AGSN01000206.1"/>
</dbReference>